<keyword evidence="4 6" id="KW-1133">Transmembrane helix</keyword>
<dbReference type="SUPFAM" id="SSF81321">
    <property type="entry name" value="Family A G protein-coupled receptor-like"/>
    <property type="match status" value="1"/>
</dbReference>
<keyword evidence="5 6" id="KW-0472">Membrane</keyword>
<evidence type="ECO:0000256" key="5">
    <source>
        <dbReference type="ARBA" id="ARBA00023136"/>
    </source>
</evidence>
<dbReference type="Pfam" id="PF01036">
    <property type="entry name" value="Bac_rhodopsin"/>
    <property type="match status" value="1"/>
</dbReference>
<evidence type="ECO:0000256" key="1">
    <source>
        <dbReference type="ARBA" id="ARBA00004141"/>
    </source>
</evidence>
<feature type="chain" id="PRO_5030591956" evidence="7">
    <location>
        <begin position="22"/>
        <end position="109"/>
    </location>
</feature>
<evidence type="ECO:0000256" key="4">
    <source>
        <dbReference type="ARBA" id="ARBA00022989"/>
    </source>
</evidence>
<comment type="subcellular location">
    <subcellularLocation>
        <location evidence="1">Membrane</location>
        <topology evidence="1">Multi-pass membrane protein</topology>
    </subcellularLocation>
</comment>
<evidence type="ECO:0000313" key="8">
    <source>
        <dbReference type="EMBL" id="CAD8497974.1"/>
    </source>
</evidence>
<dbReference type="GO" id="GO:0016020">
    <property type="term" value="C:membrane"/>
    <property type="evidence" value="ECO:0007669"/>
    <property type="project" value="UniProtKB-SubCell"/>
</dbReference>
<feature type="transmembrane region" description="Helical" evidence="6">
    <location>
        <begin position="74"/>
        <end position="97"/>
    </location>
</feature>
<organism evidence="8">
    <name type="scientific">Phaeocystis antarctica</name>
    <dbReference type="NCBI Taxonomy" id="33657"/>
    <lineage>
        <taxon>Eukaryota</taxon>
        <taxon>Haptista</taxon>
        <taxon>Haptophyta</taxon>
        <taxon>Prymnesiophyceae</taxon>
        <taxon>Phaeocystales</taxon>
        <taxon>Phaeocystaceae</taxon>
        <taxon>Phaeocystis</taxon>
    </lineage>
</organism>
<evidence type="ECO:0000256" key="3">
    <source>
        <dbReference type="ARBA" id="ARBA00022692"/>
    </source>
</evidence>
<keyword evidence="3 6" id="KW-0812">Transmembrane</keyword>
<proteinExistence type="inferred from homology"/>
<evidence type="ECO:0000256" key="6">
    <source>
        <dbReference type="SAM" id="Phobius"/>
    </source>
</evidence>
<feature type="transmembrane region" description="Helical" evidence="6">
    <location>
        <begin position="42"/>
        <end position="62"/>
    </location>
</feature>
<dbReference type="EMBL" id="HBEP01025776">
    <property type="protein sequence ID" value="CAD8497974.1"/>
    <property type="molecule type" value="Transcribed_RNA"/>
</dbReference>
<protein>
    <submittedName>
        <fullName evidence="8">Uncharacterized protein</fullName>
    </submittedName>
</protein>
<dbReference type="InterPro" id="IPR001425">
    <property type="entry name" value="Arc/bac/fun_rhodopsins"/>
</dbReference>
<gene>
    <name evidence="8" type="ORF">PANT1444_LOCUS14662</name>
</gene>
<accession>A0A7S0HUP7</accession>
<keyword evidence="7" id="KW-0732">Signal</keyword>
<feature type="signal peptide" evidence="7">
    <location>
        <begin position="1"/>
        <end position="21"/>
    </location>
</feature>
<dbReference type="AlphaFoldDB" id="A0A7S0HUP7"/>
<comment type="similarity">
    <text evidence="2">Belongs to the archaeal/bacterial/fungal opsin family.</text>
</comment>
<reference evidence="8" key="1">
    <citation type="submission" date="2021-01" db="EMBL/GenBank/DDBJ databases">
        <authorList>
            <person name="Corre E."/>
            <person name="Pelletier E."/>
            <person name="Niang G."/>
            <person name="Scheremetjew M."/>
            <person name="Finn R."/>
            <person name="Kale V."/>
            <person name="Holt S."/>
            <person name="Cochrane G."/>
            <person name="Meng A."/>
            <person name="Brown T."/>
            <person name="Cohen L."/>
        </authorList>
    </citation>
    <scope>NUCLEOTIDE SEQUENCE</scope>
    <source>
        <strain evidence="8">CCMP1374</strain>
    </source>
</reference>
<evidence type="ECO:0000256" key="2">
    <source>
        <dbReference type="ARBA" id="ARBA00008130"/>
    </source>
</evidence>
<dbReference type="Gene3D" id="1.20.1070.10">
    <property type="entry name" value="Rhodopsin 7-helix transmembrane proteins"/>
    <property type="match status" value="1"/>
</dbReference>
<name>A0A7S0HUP7_9EUKA</name>
<evidence type="ECO:0000256" key="7">
    <source>
        <dbReference type="SAM" id="SignalP"/>
    </source>
</evidence>
<sequence length="109" mass="12327">MMTWFSLGCFFYMLMVYTLHTEVAKGTVLEQSETIQELFHYLEVLTLTMWSFYPIIVFLGRAQCHLISKHMEDAILCILDCLAKLGMEGLVVVYIGFLTSSSSSSSAGH</sequence>